<keyword evidence="1" id="KW-1133">Transmembrane helix</keyword>
<evidence type="ECO:0000256" key="1">
    <source>
        <dbReference type="SAM" id="Phobius"/>
    </source>
</evidence>
<evidence type="ECO:0008006" key="3">
    <source>
        <dbReference type="Google" id="ProtNLM"/>
    </source>
</evidence>
<accession>A0A381QEL9</accession>
<proteinExistence type="predicted"/>
<gene>
    <name evidence="2" type="ORF">METZ01_LOCUS30639</name>
</gene>
<dbReference type="EMBL" id="UINC01001328">
    <property type="protein sequence ID" value="SUZ77785.1"/>
    <property type="molecule type" value="Genomic_DNA"/>
</dbReference>
<feature type="transmembrane region" description="Helical" evidence="1">
    <location>
        <begin position="53"/>
        <end position="79"/>
    </location>
</feature>
<keyword evidence="1" id="KW-0812">Transmembrane</keyword>
<keyword evidence="1" id="KW-0472">Membrane</keyword>
<feature type="transmembrane region" description="Helical" evidence="1">
    <location>
        <begin position="120"/>
        <end position="143"/>
    </location>
</feature>
<organism evidence="2">
    <name type="scientific">marine metagenome</name>
    <dbReference type="NCBI Taxonomy" id="408172"/>
    <lineage>
        <taxon>unclassified sequences</taxon>
        <taxon>metagenomes</taxon>
        <taxon>ecological metagenomes</taxon>
    </lineage>
</organism>
<reference evidence="2" key="1">
    <citation type="submission" date="2018-05" db="EMBL/GenBank/DDBJ databases">
        <authorList>
            <person name="Lanie J.A."/>
            <person name="Ng W.-L."/>
            <person name="Kazmierczak K.M."/>
            <person name="Andrzejewski T.M."/>
            <person name="Davidsen T.M."/>
            <person name="Wayne K.J."/>
            <person name="Tettelin H."/>
            <person name="Glass J.I."/>
            <person name="Rusch D."/>
            <person name="Podicherti R."/>
            <person name="Tsui H.-C.T."/>
            <person name="Winkler M.E."/>
        </authorList>
    </citation>
    <scope>NUCLEOTIDE SEQUENCE</scope>
</reference>
<evidence type="ECO:0000313" key="2">
    <source>
        <dbReference type="EMBL" id="SUZ77785.1"/>
    </source>
</evidence>
<feature type="transmembrane region" description="Helical" evidence="1">
    <location>
        <begin position="91"/>
        <end position="114"/>
    </location>
</feature>
<dbReference type="AlphaFoldDB" id="A0A381QEL9"/>
<sequence length="307" mass="33935">MNLLNYNHSIPSLLILSGRIYQKNFISILFLTAALVAPAFFMGFAGWGETESIVFFLSVHLLEGAIALGVIGLAFGSFFPTLSILRAFRSPLFLGSIHVAILQYLLFITGVMGLTLPFPFSILVVTLWLGGLLLTSMAQPVFIVEGVRGMRALVRSIQLARGDLLRVFIVVVISTVLQFVVFALLFSIFMPDLNLNIEPDDSGALPILLSEILNDPGVTMAIRWSQYLASLLFYPFASLLSTFLYFDLAQRQQVLNLEHLEKFSNQLFGTDINEKAAADKQAAEEEIIETPVAEIVDPEPSAEDKEK</sequence>
<feature type="transmembrane region" description="Helical" evidence="1">
    <location>
        <begin position="224"/>
        <end position="246"/>
    </location>
</feature>
<protein>
    <recommendedName>
        <fullName evidence="3">Glycerophosphoryl diester phosphodiesterase membrane domain-containing protein</fullName>
    </recommendedName>
</protein>
<name>A0A381QEL9_9ZZZZ</name>
<feature type="transmembrane region" description="Helical" evidence="1">
    <location>
        <begin position="25"/>
        <end position="47"/>
    </location>
</feature>
<feature type="transmembrane region" description="Helical" evidence="1">
    <location>
        <begin position="164"/>
        <end position="189"/>
    </location>
</feature>